<keyword evidence="7" id="KW-1185">Reference proteome</keyword>
<dbReference type="RefSeq" id="WP_126392032.1">
    <property type="nucleotide sequence ID" value="NZ_CP034539.1"/>
</dbReference>
<evidence type="ECO:0000256" key="4">
    <source>
        <dbReference type="ARBA" id="ARBA00023033"/>
    </source>
</evidence>
<evidence type="ECO:0000256" key="1">
    <source>
        <dbReference type="ARBA" id="ARBA00022630"/>
    </source>
</evidence>
<dbReference type="InterPro" id="IPR011251">
    <property type="entry name" value="Luciferase-like_dom"/>
</dbReference>
<sequence>METGASVFATPATMPPGPLARLLEEHGHTALYFAEHTHAVAGRQAERMPHKFRETLDPFVAATAAACATRSLRVGSAICLVAQHDPLVLAKTVASVDHLSGGRVDFGVGAGWAVDEMRHHGVDPDRRFARMREHVEAMRAIWSQREASYAGKSVAFEGVWSWPKPAQWPHPPVMIGGMGPRVLERVLVYGDAWLPDFANEETFTHTLGRIPELRKRAEDAGRGPVPVVLAGVPHDPRVLERCEQAGVTRVLTLLPAAGRSVVERYLERYELAIAAWRGE</sequence>
<evidence type="ECO:0000256" key="3">
    <source>
        <dbReference type="ARBA" id="ARBA00023002"/>
    </source>
</evidence>
<evidence type="ECO:0000313" key="6">
    <source>
        <dbReference type="EMBL" id="AZQ34554.1"/>
    </source>
</evidence>
<dbReference type="KEGG" id="scya:EJ357_14610"/>
<gene>
    <name evidence="6" type="ORF">EJ357_14610</name>
</gene>
<accession>A0A3Q9ES64</accession>
<dbReference type="Proteomes" id="UP000280298">
    <property type="component" value="Chromosome"/>
</dbReference>
<protein>
    <submittedName>
        <fullName evidence="6">TIGR03619 family F420-dependent LLM class oxidoreductase</fullName>
        <ecNumber evidence="6">1.-.-.-</ecNumber>
    </submittedName>
</protein>
<dbReference type="GO" id="GO:0046306">
    <property type="term" value="P:alkanesulfonate catabolic process"/>
    <property type="evidence" value="ECO:0007669"/>
    <property type="project" value="TreeGrafter"/>
</dbReference>
<dbReference type="Pfam" id="PF00296">
    <property type="entry name" value="Bac_luciferase"/>
    <property type="match status" value="1"/>
</dbReference>
<keyword evidence="3 6" id="KW-0560">Oxidoreductase</keyword>
<reference evidence="6 7" key="1">
    <citation type="journal article" date="2019" name="Int. J. Syst. Evol. Microbiol.">
        <title>Streptomyces cyaneochromogenes sp. nov., a blue pigment-producing actinomycete from manganese-contaminated soil.</title>
        <authorList>
            <person name="Tang X."/>
            <person name="Zhao J."/>
            <person name="Li K."/>
            <person name="Chen Z."/>
            <person name="Sun Y."/>
            <person name="Gao J."/>
        </authorList>
    </citation>
    <scope>NUCLEOTIDE SEQUENCE [LARGE SCALE GENOMIC DNA]</scope>
    <source>
        <strain evidence="6 7">MK-45</strain>
    </source>
</reference>
<dbReference type="GO" id="GO:0008726">
    <property type="term" value="F:alkanesulfonate monooxygenase activity"/>
    <property type="evidence" value="ECO:0007669"/>
    <property type="project" value="TreeGrafter"/>
</dbReference>
<dbReference type="InterPro" id="IPR036661">
    <property type="entry name" value="Luciferase-like_sf"/>
</dbReference>
<dbReference type="AlphaFoldDB" id="A0A3Q9ES64"/>
<dbReference type="EC" id="1.-.-.-" evidence="6"/>
<organism evidence="6 7">
    <name type="scientific">Streptomyces cyaneochromogenes</name>
    <dbReference type="NCBI Taxonomy" id="2496836"/>
    <lineage>
        <taxon>Bacteria</taxon>
        <taxon>Bacillati</taxon>
        <taxon>Actinomycetota</taxon>
        <taxon>Actinomycetes</taxon>
        <taxon>Kitasatosporales</taxon>
        <taxon>Streptomycetaceae</taxon>
        <taxon>Streptomyces</taxon>
    </lineage>
</organism>
<dbReference type="PANTHER" id="PTHR42847">
    <property type="entry name" value="ALKANESULFONATE MONOOXYGENASE"/>
    <property type="match status" value="1"/>
</dbReference>
<dbReference type="Gene3D" id="3.20.20.30">
    <property type="entry name" value="Luciferase-like domain"/>
    <property type="match status" value="1"/>
</dbReference>
<name>A0A3Q9ES64_9ACTN</name>
<dbReference type="OrthoDB" id="3206024at2"/>
<dbReference type="EMBL" id="CP034539">
    <property type="protein sequence ID" value="AZQ34554.1"/>
    <property type="molecule type" value="Genomic_DNA"/>
</dbReference>
<evidence type="ECO:0000259" key="5">
    <source>
        <dbReference type="Pfam" id="PF00296"/>
    </source>
</evidence>
<evidence type="ECO:0000256" key="2">
    <source>
        <dbReference type="ARBA" id="ARBA00022643"/>
    </source>
</evidence>
<proteinExistence type="predicted"/>
<dbReference type="SUPFAM" id="SSF51679">
    <property type="entry name" value="Bacterial luciferase-like"/>
    <property type="match status" value="1"/>
</dbReference>
<keyword evidence="1" id="KW-0285">Flavoprotein</keyword>
<evidence type="ECO:0000313" key="7">
    <source>
        <dbReference type="Proteomes" id="UP000280298"/>
    </source>
</evidence>
<feature type="domain" description="Luciferase-like" evidence="5">
    <location>
        <begin position="19"/>
        <end position="229"/>
    </location>
</feature>
<dbReference type="NCBIfam" id="TIGR03619">
    <property type="entry name" value="F420_Rv2161c"/>
    <property type="match status" value="1"/>
</dbReference>
<dbReference type="InterPro" id="IPR050172">
    <property type="entry name" value="SsuD_RutA_monooxygenase"/>
</dbReference>
<dbReference type="InterPro" id="IPR019921">
    <property type="entry name" value="Lucif-like_OxRdtase_Rv2161c"/>
</dbReference>
<keyword evidence="4" id="KW-0503">Monooxygenase</keyword>
<keyword evidence="2" id="KW-0288">FMN</keyword>
<dbReference type="PANTHER" id="PTHR42847:SF4">
    <property type="entry name" value="ALKANESULFONATE MONOOXYGENASE-RELATED"/>
    <property type="match status" value="1"/>
</dbReference>